<dbReference type="Pfam" id="PF13460">
    <property type="entry name" value="NAD_binding_10"/>
    <property type="match status" value="1"/>
</dbReference>
<dbReference type="Gene3D" id="3.40.50.720">
    <property type="entry name" value="NAD(P)-binding Rossmann-like Domain"/>
    <property type="match status" value="1"/>
</dbReference>
<protein>
    <recommendedName>
        <fullName evidence="1">NAD(P)-binding domain-containing protein</fullName>
    </recommendedName>
</protein>
<keyword evidence="3" id="KW-1185">Reference proteome</keyword>
<organism evidence="2 3">
    <name type="scientific">Acrasis kona</name>
    <dbReference type="NCBI Taxonomy" id="1008807"/>
    <lineage>
        <taxon>Eukaryota</taxon>
        <taxon>Discoba</taxon>
        <taxon>Heterolobosea</taxon>
        <taxon>Tetramitia</taxon>
        <taxon>Eutetramitia</taxon>
        <taxon>Acrasidae</taxon>
        <taxon>Acrasis</taxon>
    </lineage>
</organism>
<sequence>MSDQLSKVDDIDWVIVRAARLTDGSRTKEYRIATTSTQAVNAYISRADVADFILDLTKDSQKYIKNLPFINY</sequence>
<proteinExistence type="predicted"/>
<dbReference type="EMBL" id="JAOPGA020001043">
    <property type="protein sequence ID" value="KAL0484455.1"/>
    <property type="molecule type" value="Genomic_DNA"/>
</dbReference>
<feature type="domain" description="NAD(P)-binding" evidence="1">
    <location>
        <begin position="3"/>
        <end position="59"/>
    </location>
</feature>
<dbReference type="AlphaFoldDB" id="A0AAW2Z6A6"/>
<comment type="caution">
    <text evidence="2">The sequence shown here is derived from an EMBL/GenBank/DDBJ whole genome shotgun (WGS) entry which is preliminary data.</text>
</comment>
<dbReference type="InterPro" id="IPR016040">
    <property type="entry name" value="NAD(P)-bd_dom"/>
</dbReference>
<evidence type="ECO:0000313" key="2">
    <source>
        <dbReference type="EMBL" id="KAL0484455.1"/>
    </source>
</evidence>
<name>A0AAW2Z6A6_9EUKA</name>
<dbReference type="Proteomes" id="UP001431209">
    <property type="component" value="Unassembled WGS sequence"/>
</dbReference>
<accession>A0AAW2Z6A6</accession>
<evidence type="ECO:0000313" key="3">
    <source>
        <dbReference type="Proteomes" id="UP001431209"/>
    </source>
</evidence>
<evidence type="ECO:0000259" key="1">
    <source>
        <dbReference type="Pfam" id="PF13460"/>
    </source>
</evidence>
<reference evidence="2 3" key="1">
    <citation type="submission" date="2024-03" db="EMBL/GenBank/DDBJ databases">
        <title>The Acrasis kona genome and developmental transcriptomes reveal deep origins of eukaryotic multicellular pathways.</title>
        <authorList>
            <person name="Sheikh S."/>
            <person name="Fu C.-J."/>
            <person name="Brown M.W."/>
            <person name="Baldauf S.L."/>
        </authorList>
    </citation>
    <scope>NUCLEOTIDE SEQUENCE [LARGE SCALE GENOMIC DNA]</scope>
    <source>
        <strain evidence="2 3">ATCC MYA-3509</strain>
    </source>
</reference>
<gene>
    <name evidence="2" type="ORF">AKO1_005168</name>
</gene>